<accession>A0A1G6DQ44</accession>
<dbReference type="Pfam" id="PF10335">
    <property type="entry name" value="DUF294_C"/>
    <property type="match status" value="1"/>
</dbReference>
<evidence type="ECO:0000259" key="3">
    <source>
        <dbReference type="PROSITE" id="PS50042"/>
    </source>
</evidence>
<dbReference type="PANTHER" id="PTHR43080">
    <property type="entry name" value="CBS DOMAIN-CONTAINING PROTEIN CBSX3, MITOCHONDRIAL"/>
    <property type="match status" value="1"/>
</dbReference>
<dbReference type="SUPFAM" id="SSF51206">
    <property type="entry name" value="cAMP-binding domain-like"/>
    <property type="match status" value="1"/>
</dbReference>
<dbReference type="Pfam" id="PF03445">
    <property type="entry name" value="DUF294"/>
    <property type="match status" value="1"/>
</dbReference>
<dbReference type="InterPro" id="IPR046342">
    <property type="entry name" value="CBS_dom_sf"/>
</dbReference>
<evidence type="ECO:0000256" key="1">
    <source>
        <dbReference type="ARBA" id="ARBA00023122"/>
    </source>
</evidence>
<dbReference type="CDD" id="cd00038">
    <property type="entry name" value="CAP_ED"/>
    <property type="match status" value="1"/>
</dbReference>
<dbReference type="InterPro" id="IPR014710">
    <property type="entry name" value="RmlC-like_jellyroll"/>
</dbReference>
<dbReference type="InterPro" id="IPR005105">
    <property type="entry name" value="GlnD_Uridyltrans_N"/>
</dbReference>
<dbReference type="InterPro" id="IPR018490">
    <property type="entry name" value="cNMP-bd_dom_sf"/>
</dbReference>
<dbReference type="STRING" id="617002.SAMN05660653_02302"/>
<keyword evidence="1 2" id="KW-0129">CBS domain</keyword>
<dbReference type="Gene3D" id="3.10.580.10">
    <property type="entry name" value="CBS-domain"/>
    <property type="match status" value="1"/>
</dbReference>
<dbReference type="PROSITE" id="PS51371">
    <property type="entry name" value="CBS"/>
    <property type="match status" value="2"/>
</dbReference>
<dbReference type="SUPFAM" id="SSF81301">
    <property type="entry name" value="Nucleotidyltransferase"/>
    <property type="match status" value="1"/>
</dbReference>
<dbReference type="GO" id="GO:0008773">
    <property type="term" value="F:[protein-PII] uridylyltransferase activity"/>
    <property type="evidence" value="ECO:0007669"/>
    <property type="project" value="InterPro"/>
</dbReference>
<evidence type="ECO:0000259" key="4">
    <source>
        <dbReference type="PROSITE" id="PS51371"/>
    </source>
</evidence>
<dbReference type="SMART" id="SM00116">
    <property type="entry name" value="CBS"/>
    <property type="match status" value="2"/>
</dbReference>
<reference evidence="5 6" key="1">
    <citation type="submission" date="2016-10" db="EMBL/GenBank/DDBJ databases">
        <authorList>
            <person name="de Groot N.N."/>
        </authorList>
    </citation>
    <scope>NUCLEOTIDE SEQUENCE [LARGE SCALE GENOMIC DNA]</scope>
    <source>
        <strain evidence="5 6">ASO4-2</strain>
    </source>
</reference>
<dbReference type="AlphaFoldDB" id="A0A1G6DQ44"/>
<dbReference type="InterPro" id="IPR000595">
    <property type="entry name" value="cNMP-bd_dom"/>
</dbReference>
<name>A0A1G6DQ44_9BACT</name>
<dbReference type="InterPro" id="IPR000644">
    <property type="entry name" value="CBS_dom"/>
</dbReference>
<dbReference type="EMBL" id="FMXO01000013">
    <property type="protein sequence ID" value="SDB47220.1"/>
    <property type="molecule type" value="Genomic_DNA"/>
</dbReference>
<dbReference type="Pfam" id="PF00027">
    <property type="entry name" value="cNMP_binding"/>
    <property type="match status" value="1"/>
</dbReference>
<evidence type="ECO:0000256" key="2">
    <source>
        <dbReference type="PROSITE-ProRule" id="PRU00703"/>
    </source>
</evidence>
<feature type="domain" description="CBS" evidence="4">
    <location>
        <begin position="156"/>
        <end position="214"/>
    </location>
</feature>
<evidence type="ECO:0000313" key="6">
    <source>
        <dbReference type="Proteomes" id="UP000198771"/>
    </source>
</evidence>
<dbReference type="OrthoDB" id="9808528at2"/>
<sequence>MNRELIAFLSKIHPFTDLLQEELEEVGLDARLEPAPAGAVLVPDREDERSLYVVRDGTLRVMVDNEIIDTLIRGDFFGHVQNYFPSPSGESVTAVQDSLLVVLPASAFQLLRRRQSIDRHLRRKAKIFRKKIVDIRDRRDVSRIDPYLRLSLRDVTIKKPVYVPAEATVSQAAKLMQRENVTTCLVGQEQNVLGIVTEHDILKKIVAQDIHPDTAAIRSIMSSPVITIKPDGLLFEAFSRMVRSGIRRLVVRDGQTKIFGIIEDRDLLSVKGENPVYLAGEIRRAENLTALTKVFDQVQKMVARSVVEGIGILQIGRLTSDMRDQILDKVHDLVLAEMDHPPPASFCLAALGSEGRREQYLATDQDNALIHSATHAEHARRFFEIFADKFIRALLDLGIPPCPHQVMITNPDWRMSIDEWLDTVDALTRGTDRNTILKTSLLSDMRPVAGDAQLAGHLKSYLFRRIAQSPFILKYMANEAVRFKPPVSFFNKFILEKRGNHKGAVDIKKGGVFPITQGVRTLAVEHGVLETSTEERIRLLHDRGVFSAGLSAGIQEAYASFQTLRVRFQTHQVRSNHQPDNFIFPDQFSAMERDMLKDAFKIVAEFQSLLFTKYGLHLLT</sequence>
<gene>
    <name evidence="5" type="ORF">SAMN05660653_02302</name>
</gene>
<dbReference type="InterPro" id="IPR018821">
    <property type="entry name" value="DUF294_put_nucleoTrafse_sb-bd"/>
</dbReference>
<dbReference type="SUPFAM" id="SSF54631">
    <property type="entry name" value="CBS-domain pair"/>
    <property type="match status" value="1"/>
</dbReference>
<dbReference type="Gene3D" id="2.60.120.10">
    <property type="entry name" value="Jelly Rolls"/>
    <property type="match status" value="1"/>
</dbReference>
<dbReference type="Pfam" id="PF00571">
    <property type="entry name" value="CBS"/>
    <property type="match status" value="2"/>
</dbReference>
<dbReference type="RefSeq" id="WP_092121702.1">
    <property type="nucleotide sequence ID" value="NZ_FMXO01000013.1"/>
</dbReference>
<dbReference type="InterPro" id="IPR051257">
    <property type="entry name" value="Diverse_CBS-Domain"/>
</dbReference>
<protein>
    <submittedName>
        <fullName evidence="5">CBS domain-containing protein</fullName>
    </submittedName>
</protein>
<organism evidence="5 6">
    <name type="scientific">Desulfonatronum thiosulfatophilum</name>
    <dbReference type="NCBI Taxonomy" id="617002"/>
    <lineage>
        <taxon>Bacteria</taxon>
        <taxon>Pseudomonadati</taxon>
        <taxon>Thermodesulfobacteriota</taxon>
        <taxon>Desulfovibrionia</taxon>
        <taxon>Desulfovibrionales</taxon>
        <taxon>Desulfonatronaceae</taxon>
        <taxon>Desulfonatronum</taxon>
    </lineage>
</organism>
<dbReference type="CDD" id="cd05401">
    <property type="entry name" value="NT_GlnE_GlnD_like"/>
    <property type="match status" value="1"/>
</dbReference>
<dbReference type="PANTHER" id="PTHR43080:SF2">
    <property type="entry name" value="CBS DOMAIN-CONTAINING PROTEIN"/>
    <property type="match status" value="1"/>
</dbReference>
<feature type="domain" description="CBS" evidence="4">
    <location>
        <begin position="221"/>
        <end position="278"/>
    </location>
</feature>
<dbReference type="SMART" id="SM00100">
    <property type="entry name" value="cNMP"/>
    <property type="match status" value="1"/>
</dbReference>
<dbReference type="PROSITE" id="PS50042">
    <property type="entry name" value="CNMP_BINDING_3"/>
    <property type="match status" value="1"/>
</dbReference>
<proteinExistence type="predicted"/>
<dbReference type="Proteomes" id="UP000198771">
    <property type="component" value="Unassembled WGS sequence"/>
</dbReference>
<evidence type="ECO:0000313" key="5">
    <source>
        <dbReference type="EMBL" id="SDB47220.1"/>
    </source>
</evidence>
<keyword evidence="6" id="KW-1185">Reference proteome</keyword>
<dbReference type="InterPro" id="IPR043519">
    <property type="entry name" value="NT_sf"/>
</dbReference>
<feature type="domain" description="Cyclic nucleotide-binding" evidence="3">
    <location>
        <begin position="14"/>
        <end position="111"/>
    </location>
</feature>